<dbReference type="InterPro" id="IPR026392">
    <property type="entry name" value="Exo/Archaeosortase_dom"/>
</dbReference>
<evidence type="ECO:0000256" key="3">
    <source>
        <dbReference type="ARBA" id="ARBA00022670"/>
    </source>
</evidence>
<protein>
    <recommendedName>
        <fullName evidence="11">Exosortase/archaeosortase family protein</fullName>
    </recommendedName>
</protein>
<accession>A0A1G1VNK5</accession>
<dbReference type="AlphaFoldDB" id="A0A1G1VNK5"/>
<name>A0A1G1VNK5_9BACT</name>
<dbReference type="NCBIfam" id="TIGR04178">
    <property type="entry name" value="exo_archaeo"/>
    <property type="match status" value="1"/>
</dbReference>
<organism evidence="9 10">
    <name type="scientific">Candidatus Chisholmbacteria bacterium RIFCSPHIGHO2_01_FULL_49_18</name>
    <dbReference type="NCBI Taxonomy" id="1797590"/>
    <lineage>
        <taxon>Bacteria</taxon>
        <taxon>Candidatus Chisholmiibacteriota</taxon>
    </lineage>
</organism>
<dbReference type="Proteomes" id="UP000179069">
    <property type="component" value="Unassembled WGS sequence"/>
</dbReference>
<keyword evidence="4 8" id="KW-0812">Transmembrane</keyword>
<evidence type="ECO:0000256" key="6">
    <source>
        <dbReference type="ARBA" id="ARBA00022989"/>
    </source>
</evidence>
<sequence length="182" mass="20907">MFVVMLMVLPLTTTFNESLTRIVEGMFWYRWLQTLVVPYESRILAGILSLIPGIEAYSNIRGVELNGMQVYVTWNCIGWQSFILFLFSIAVGFGKNFTRSSQLFSLLFGICGLFLLNVFRLSLTAFLALFSPRVFTLLFHNYLAALLTIGWLMFFWWFSYAYLLDEKNTDVVPSPTDEVGLA</sequence>
<proteinExistence type="predicted"/>
<keyword evidence="7 8" id="KW-0472">Membrane</keyword>
<evidence type="ECO:0000256" key="7">
    <source>
        <dbReference type="ARBA" id="ARBA00023136"/>
    </source>
</evidence>
<reference evidence="9 10" key="1">
    <citation type="journal article" date="2016" name="Nat. Commun.">
        <title>Thousands of microbial genomes shed light on interconnected biogeochemical processes in an aquifer system.</title>
        <authorList>
            <person name="Anantharaman K."/>
            <person name="Brown C.T."/>
            <person name="Hug L.A."/>
            <person name="Sharon I."/>
            <person name="Castelle C.J."/>
            <person name="Probst A.J."/>
            <person name="Thomas B.C."/>
            <person name="Singh A."/>
            <person name="Wilkins M.J."/>
            <person name="Karaoz U."/>
            <person name="Brodie E.L."/>
            <person name="Williams K.H."/>
            <person name="Hubbard S.S."/>
            <person name="Banfield J.F."/>
        </authorList>
    </citation>
    <scope>NUCLEOTIDE SEQUENCE [LARGE SCALE GENOMIC DNA]</scope>
</reference>
<dbReference type="GO" id="GO:0006508">
    <property type="term" value="P:proteolysis"/>
    <property type="evidence" value="ECO:0007669"/>
    <property type="project" value="UniProtKB-KW"/>
</dbReference>
<evidence type="ECO:0000256" key="4">
    <source>
        <dbReference type="ARBA" id="ARBA00022692"/>
    </source>
</evidence>
<comment type="subcellular location">
    <subcellularLocation>
        <location evidence="1">Cell membrane</location>
        <topology evidence="1">Multi-pass membrane protein</topology>
    </subcellularLocation>
</comment>
<keyword evidence="5" id="KW-0378">Hydrolase</keyword>
<feature type="transmembrane region" description="Helical" evidence="8">
    <location>
        <begin position="106"/>
        <end position="130"/>
    </location>
</feature>
<dbReference type="GO" id="GO:0008233">
    <property type="term" value="F:peptidase activity"/>
    <property type="evidence" value="ECO:0007669"/>
    <property type="project" value="UniProtKB-KW"/>
</dbReference>
<keyword evidence="3" id="KW-0645">Protease</keyword>
<evidence type="ECO:0000256" key="2">
    <source>
        <dbReference type="ARBA" id="ARBA00022475"/>
    </source>
</evidence>
<evidence type="ECO:0000256" key="5">
    <source>
        <dbReference type="ARBA" id="ARBA00022801"/>
    </source>
</evidence>
<comment type="caution">
    <text evidence="9">The sequence shown here is derived from an EMBL/GenBank/DDBJ whole genome shotgun (WGS) entry which is preliminary data.</text>
</comment>
<dbReference type="GO" id="GO:0005886">
    <property type="term" value="C:plasma membrane"/>
    <property type="evidence" value="ECO:0007669"/>
    <property type="project" value="UniProtKB-SubCell"/>
</dbReference>
<evidence type="ECO:0000256" key="1">
    <source>
        <dbReference type="ARBA" id="ARBA00004651"/>
    </source>
</evidence>
<evidence type="ECO:0000313" key="10">
    <source>
        <dbReference type="Proteomes" id="UP000179069"/>
    </source>
</evidence>
<evidence type="ECO:0008006" key="11">
    <source>
        <dbReference type="Google" id="ProtNLM"/>
    </source>
</evidence>
<keyword evidence="6 8" id="KW-1133">Transmembrane helix</keyword>
<evidence type="ECO:0000313" key="9">
    <source>
        <dbReference type="EMBL" id="OGY16980.1"/>
    </source>
</evidence>
<keyword evidence="2" id="KW-1003">Cell membrane</keyword>
<dbReference type="EMBL" id="MHCI01000008">
    <property type="protein sequence ID" value="OGY16980.1"/>
    <property type="molecule type" value="Genomic_DNA"/>
</dbReference>
<feature type="transmembrane region" description="Helical" evidence="8">
    <location>
        <begin position="142"/>
        <end position="163"/>
    </location>
</feature>
<feature type="transmembrane region" description="Helical" evidence="8">
    <location>
        <begin position="72"/>
        <end position="94"/>
    </location>
</feature>
<gene>
    <name evidence="9" type="ORF">A2785_02490</name>
</gene>
<evidence type="ECO:0000256" key="8">
    <source>
        <dbReference type="SAM" id="Phobius"/>
    </source>
</evidence>